<proteinExistence type="predicted"/>
<dbReference type="EMBL" id="MVIH01000010">
    <property type="protein sequence ID" value="ORB50530.1"/>
    <property type="molecule type" value="Genomic_DNA"/>
</dbReference>
<organism evidence="1 2">
    <name type="scientific">Mycolicibacterium rhodesiae</name>
    <name type="common">Mycobacterium rhodesiae</name>
    <dbReference type="NCBI Taxonomy" id="36814"/>
    <lineage>
        <taxon>Bacteria</taxon>
        <taxon>Bacillati</taxon>
        <taxon>Actinomycetota</taxon>
        <taxon>Actinomycetes</taxon>
        <taxon>Mycobacteriales</taxon>
        <taxon>Mycobacteriaceae</taxon>
        <taxon>Mycolicibacterium</taxon>
    </lineage>
</organism>
<accession>A0A1X0IQ08</accession>
<dbReference type="AlphaFoldDB" id="A0A1X0IQ08"/>
<dbReference type="Proteomes" id="UP000192534">
    <property type="component" value="Unassembled WGS sequence"/>
</dbReference>
<evidence type="ECO:0000313" key="2">
    <source>
        <dbReference type="Proteomes" id="UP000192534"/>
    </source>
</evidence>
<name>A0A1X0IQ08_MYCRH</name>
<gene>
    <name evidence="1" type="ORF">BST42_20250</name>
</gene>
<comment type="caution">
    <text evidence="1">The sequence shown here is derived from an EMBL/GenBank/DDBJ whole genome shotgun (WGS) entry which is preliminary data.</text>
</comment>
<reference evidence="1 2" key="1">
    <citation type="submission" date="2016-12" db="EMBL/GenBank/DDBJ databases">
        <title>The new phylogeny of genus Mycobacterium.</title>
        <authorList>
            <person name="Tortoli E."/>
            <person name="Trovato A."/>
            <person name="Cirillo D.M."/>
        </authorList>
    </citation>
    <scope>NUCLEOTIDE SEQUENCE [LARGE SCALE GENOMIC DNA]</scope>
    <source>
        <strain evidence="1 2">DSM 44223</strain>
    </source>
</reference>
<keyword evidence="2" id="KW-1185">Reference proteome</keyword>
<sequence>MLAVVIIGAVIATFWTLRSTHHTQNDCAAIEPLGPQWSAMQQSIAKLGSGPGDTSDLLKIAEQESAMSDKIRAAASSVTAPDLEDQLSKWADGAALSAKAQRDAATAPAPAGGDADTMRAAQLTFDATAALGKSCPNLHL</sequence>
<protein>
    <submittedName>
        <fullName evidence="1">Uncharacterized protein</fullName>
    </submittedName>
</protein>
<evidence type="ECO:0000313" key="1">
    <source>
        <dbReference type="EMBL" id="ORB50530.1"/>
    </source>
</evidence>